<keyword evidence="4" id="KW-1185">Reference proteome</keyword>
<dbReference type="InterPro" id="IPR036086">
    <property type="entry name" value="ParB/Sulfiredoxin_sf"/>
</dbReference>
<protein>
    <submittedName>
        <fullName evidence="3">ParB-like nuclease domain-containing protein</fullName>
    </submittedName>
</protein>
<evidence type="ECO:0000313" key="4">
    <source>
        <dbReference type="Proteomes" id="UP000184404"/>
    </source>
</evidence>
<dbReference type="OrthoDB" id="1662300at2"/>
<evidence type="ECO:0000256" key="1">
    <source>
        <dbReference type="SAM" id="MobiDB-lite"/>
    </source>
</evidence>
<gene>
    <name evidence="3" type="ORF">SAMN02745190_01941</name>
</gene>
<dbReference type="Proteomes" id="UP000184404">
    <property type="component" value="Unassembled WGS sequence"/>
</dbReference>
<dbReference type="RefSeq" id="WP_072936020.1">
    <property type="nucleotide sequence ID" value="NZ_FQUG01000007.1"/>
</dbReference>
<proteinExistence type="predicted"/>
<dbReference type="SMART" id="SM00470">
    <property type="entry name" value="ParB"/>
    <property type="match status" value="1"/>
</dbReference>
<dbReference type="AlphaFoldDB" id="A0A1M4Z6F1"/>
<sequence length="372" mass="42847">MSKLNLVSPNTRDTNTGIARSFLSGMTEEEKKETIKMSKTIQSKLQHKDELSKKTPTQYQGEDVGATEAFKYLFPEPSIEKKVPLSLLDPAPNDWNFFGRPDKEQYELLIDSIICHGLLNPVTLWKRPNGRYMILSGHTRASVFQACRDASDEDKKKDWEEIPAKIYEEDEIKEDTAQQIIIEANMCQRAKESVRLRVRCIGRLAEIGRRQHRYGDANDKVTQRIAERWGIKRSSVFFYQRVAKFLLPVLADRFSDHLMSRTVADYLCRLSTEVQQHMIDSGYIARLTIAYARQFKEGMTKADIDRIFSESSPERHTYNMQLSFAKPKDSEILGICVSKKDLAKCREIVLKALSNADISEETKQMLKTQFSN</sequence>
<dbReference type="STRING" id="1123243.SAMN02745190_01941"/>
<feature type="region of interest" description="Disordered" evidence="1">
    <location>
        <begin position="41"/>
        <end position="60"/>
    </location>
</feature>
<accession>A0A1M4Z6F1</accession>
<dbReference type="InterPro" id="IPR003115">
    <property type="entry name" value="ParB_N"/>
</dbReference>
<dbReference type="SUPFAM" id="SSF110849">
    <property type="entry name" value="ParB/Sulfiredoxin"/>
    <property type="match status" value="1"/>
</dbReference>
<feature type="domain" description="ParB-like N-terminal" evidence="2">
    <location>
        <begin position="81"/>
        <end position="185"/>
    </location>
</feature>
<reference evidence="3 4" key="1">
    <citation type="submission" date="2016-11" db="EMBL/GenBank/DDBJ databases">
        <authorList>
            <person name="Jaros S."/>
            <person name="Januszkiewicz K."/>
            <person name="Wedrychowicz H."/>
        </authorList>
    </citation>
    <scope>NUCLEOTIDE SEQUENCE [LARGE SCALE GENOMIC DNA]</scope>
    <source>
        <strain evidence="3 4">DSM 10502</strain>
    </source>
</reference>
<evidence type="ECO:0000259" key="2">
    <source>
        <dbReference type="SMART" id="SM00470"/>
    </source>
</evidence>
<dbReference type="Gene3D" id="3.90.1530.10">
    <property type="entry name" value="Conserved hypothetical protein from pyrococcus furiosus pfu- 392566-001, ParB domain"/>
    <property type="match status" value="1"/>
</dbReference>
<name>A0A1M4Z6F1_9FIRM</name>
<evidence type="ECO:0000313" key="3">
    <source>
        <dbReference type="EMBL" id="SHF13653.1"/>
    </source>
</evidence>
<dbReference type="EMBL" id="FQUG01000007">
    <property type="protein sequence ID" value="SHF13653.1"/>
    <property type="molecule type" value="Genomic_DNA"/>
</dbReference>
<organism evidence="3 4">
    <name type="scientific">Schwartzia succinivorans DSM 10502</name>
    <dbReference type="NCBI Taxonomy" id="1123243"/>
    <lineage>
        <taxon>Bacteria</taxon>
        <taxon>Bacillati</taxon>
        <taxon>Bacillota</taxon>
        <taxon>Negativicutes</taxon>
        <taxon>Selenomonadales</taxon>
        <taxon>Selenomonadaceae</taxon>
        <taxon>Schwartzia</taxon>
    </lineage>
</organism>